<dbReference type="InterPro" id="IPR008271">
    <property type="entry name" value="Ser/Thr_kinase_AS"/>
</dbReference>
<evidence type="ECO:0000259" key="1">
    <source>
        <dbReference type="PROSITE" id="PS50011"/>
    </source>
</evidence>
<dbReference type="InterPro" id="IPR011009">
    <property type="entry name" value="Kinase-like_dom_sf"/>
</dbReference>
<reference evidence="2" key="1">
    <citation type="submission" date="2023-08" db="EMBL/GenBank/DDBJ databases">
        <authorList>
            <person name="Chen Y."/>
            <person name="Shah S."/>
            <person name="Dougan E. K."/>
            <person name="Thang M."/>
            <person name="Chan C."/>
        </authorList>
    </citation>
    <scope>NUCLEOTIDE SEQUENCE</scope>
</reference>
<dbReference type="InterPro" id="IPR051681">
    <property type="entry name" value="Ser/Thr_Kinases-Pseudokinases"/>
</dbReference>
<name>A0AA36I772_9DINO</name>
<proteinExistence type="predicted"/>
<accession>A0AA36I772</accession>
<dbReference type="GO" id="GO:0004674">
    <property type="term" value="F:protein serine/threonine kinase activity"/>
    <property type="evidence" value="ECO:0007669"/>
    <property type="project" value="TreeGrafter"/>
</dbReference>
<sequence>MGAQCGKSSAGELVELVQSPSLVIPDGDLTKLDRVDRGSPFEASAASDTPIMNVGFHQLHYVPDDENTPAPMGIAGAGHEAKPVPRSKSSDFKVTASEVLKARLSDKQLLANPADVILKKVMCCTHKSIVCRAEWQGRTVVAKRVKQDMSEDDPAEVKVRESSTREMMHELQILSVISHPCLVNLLGATISRDQSPMFLTELMEGGDVENYMRKEKETSLDHHFKPRYSLAMRWIQSTAEALSFLHNLPHPIIHRDLKPLNLLLTKDLDVKVTDFGISKIMPEKKSGLHDFEPARMTGGVGTWRYMAPEVVRYQAYTDRIDIYALALIAYFVLSGRQPFDKFCRNDPERILKAYLQGKEIRPELDMFMGSMETRSFLQEAWHADAAKRPSAAQCVERLSEIRQHGIFHSVNILARGFARSVSK</sequence>
<comment type="caution">
    <text evidence="2">The sequence shown here is derived from an EMBL/GenBank/DDBJ whole genome shotgun (WGS) entry which is preliminary data.</text>
</comment>
<dbReference type="Gene3D" id="1.10.510.10">
    <property type="entry name" value="Transferase(Phosphotransferase) domain 1"/>
    <property type="match status" value="1"/>
</dbReference>
<keyword evidence="3" id="KW-1185">Reference proteome</keyword>
<organism evidence="2 3">
    <name type="scientific">Effrenium voratum</name>
    <dbReference type="NCBI Taxonomy" id="2562239"/>
    <lineage>
        <taxon>Eukaryota</taxon>
        <taxon>Sar</taxon>
        <taxon>Alveolata</taxon>
        <taxon>Dinophyceae</taxon>
        <taxon>Suessiales</taxon>
        <taxon>Symbiodiniaceae</taxon>
        <taxon>Effrenium</taxon>
    </lineage>
</organism>
<gene>
    <name evidence="2" type="ORF">EVOR1521_LOCUS9203</name>
</gene>
<dbReference type="GO" id="GO:0005524">
    <property type="term" value="F:ATP binding"/>
    <property type="evidence" value="ECO:0007669"/>
    <property type="project" value="InterPro"/>
</dbReference>
<protein>
    <recommendedName>
        <fullName evidence="1">Protein kinase domain-containing protein</fullName>
    </recommendedName>
</protein>
<dbReference type="AlphaFoldDB" id="A0AA36I772"/>
<dbReference type="PROSITE" id="PS50011">
    <property type="entry name" value="PROTEIN_KINASE_DOM"/>
    <property type="match status" value="1"/>
</dbReference>
<dbReference type="PROSITE" id="PS00108">
    <property type="entry name" value="PROTEIN_KINASE_ST"/>
    <property type="match status" value="1"/>
</dbReference>
<dbReference type="EMBL" id="CAUJNA010000820">
    <property type="protein sequence ID" value="CAJ1381551.1"/>
    <property type="molecule type" value="Genomic_DNA"/>
</dbReference>
<evidence type="ECO:0000313" key="3">
    <source>
        <dbReference type="Proteomes" id="UP001178507"/>
    </source>
</evidence>
<dbReference type="SMART" id="SM00220">
    <property type="entry name" value="S_TKc"/>
    <property type="match status" value="1"/>
</dbReference>
<evidence type="ECO:0000313" key="2">
    <source>
        <dbReference type="EMBL" id="CAJ1381551.1"/>
    </source>
</evidence>
<dbReference type="InterPro" id="IPR000719">
    <property type="entry name" value="Prot_kinase_dom"/>
</dbReference>
<dbReference type="SUPFAM" id="SSF56112">
    <property type="entry name" value="Protein kinase-like (PK-like)"/>
    <property type="match status" value="1"/>
</dbReference>
<dbReference type="PANTHER" id="PTHR44329">
    <property type="entry name" value="SERINE/THREONINE-PROTEIN KINASE TNNI3K-RELATED"/>
    <property type="match status" value="1"/>
</dbReference>
<feature type="domain" description="Protein kinase" evidence="1">
    <location>
        <begin position="107"/>
        <end position="407"/>
    </location>
</feature>
<dbReference type="Pfam" id="PF00069">
    <property type="entry name" value="Pkinase"/>
    <property type="match status" value="1"/>
</dbReference>
<dbReference type="Proteomes" id="UP001178507">
    <property type="component" value="Unassembled WGS sequence"/>
</dbReference>